<gene>
    <name evidence="2" type="ORF">MYCIT1_LOCUS27856</name>
</gene>
<reference evidence="2" key="1">
    <citation type="submission" date="2023-11" db="EMBL/GenBank/DDBJ databases">
        <authorList>
            <person name="De Vega J J."/>
            <person name="De Vega J J."/>
        </authorList>
    </citation>
    <scope>NUCLEOTIDE SEQUENCE</scope>
</reference>
<organism evidence="2 3">
    <name type="scientific">Mycena citricolor</name>
    <dbReference type="NCBI Taxonomy" id="2018698"/>
    <lineage>
        <taxon>Eukaryota</taxon>
        <taxon>Fungi</taxon>
        <taxon>Dikarya</taxon>
        <taxon>Basidiomycota</taxon>
        <taxon>Agaricomycotina</taxon>
        <taxon>Agaricomycetes</taxon>
        <taxon>Agaricomycetidae</taxon>
        <taxon>Agaricales</taxon>
        <taxon>Marasmiineae</taxon>
        <taxon>Mycenaceae</taxon>
        <taxon>Mycena</taxon>
    </lineage>
</organism>
<accession>A0AAD2HQU1</accession>
<protein>
    <recommendedName>
        <fullName evidence="1">DUF6535 domain-containing protein</fullName>
    </recommendedName>
</protein>
<dbReference type="AlphaFoldDB" id="A0AAD2HQU1"/>
<evidence type="ECO:0000313" key="3">
    <source>
        <dbReference type="Proteomes" id="UP001295794"/>
    </source>
</evidence>
<proteinExistence type="predicted"/>
<dbReference type="Proteomes" id="UP001295794">
    <property type="component" value="Unassembled WGS sequence"/>
</dbReference>
<dbReference type="EMBL" id="CAVNYO010000423">
    <property type="protein sequence ID" value="CAK5278477.1"/>
    <property type="molecule type" value="Genomic_DNA"/>
</dbReference>
<dbReference type="InterPro" id="IPR045338">
    <property type="entry name" value="DUF6535"/>
</dbReference>
<sequence>CCEPFIVPARQRVRRSTALSLELTPQAGLFSGVVAIFIIDSYKTLNPDSGGQTVALLTQISLQLANMQNGTAATYEPQSL</sequence>
<feature type="non-terminal residue" evidence="2">
    <location>
        <position position="1"/>
    </location>
</feature>
<keyword evidence="3" id="KW-1185">Reference proteome</keyword>
<feature type="domain" description="DUF6535" evidence="1">
    <location>
        <begin position="27"/>
        <end position="77"/>
    </location>
</feature>
<evidence type="ECO:0000313" key="2">
    <source>
        <dbReference type="EMBL" id="CAK5278477.1"/>
    </source>
</evidence>
<evidence type="ECO:0000259" key="1">
    <source>
        <dbReference type="Pfam" id="PF20153"/>
    </source>
</evidence>
<comment type="caution">
    <text evidence="2">The sequence shown here is derived from an EMBL/GenBank/DDBJ whole genome shotgun (WGS) entry which is preliminary data.</text>
</comment>
<name>A0AAD2HQU1_9AGAR</name>
<dbReference type="Pfam" id="PF20153">
    <property type="entry name" value="DUF6535"/>
    <property type="match status" value="1"/>
</dbReference>